<evidence type="ECO:0000256" key="3">
    <source>
        <dbReference type="ARBA" id="ARBA00022490"/>
    </source>
</evidence>
<dbReference type="GO" id="GO:0005516">
    <property type="term" value="F:calmodulin binding"/>
    <property type="evidence" value="ECO:0007669"/>
    <property type="project" value="TreeGrafter"/>
</dbReference>
<evidence type="ECO:0000256" key="5">
    <source>
        <dbReference type="ARBA" id="ARBA00023273"/>
    </source>
</evidence>
<evidence type="ECO:0000313" key="8">
    <source>
        <dbReference type="EMBL" id="CBN75721.1"/>
    </source>
</evidence>
<evidence type="ECO:0000256" key="6">
    <source>
        <dbReference type="SAM" id="MobiDB-lite"/>
    </source>
</evidence>
<evidence type="ECO:0000256" key="2">
    <source>
        <dbReference type="ARBA" id="ARBA00004245"/>
    </source>
</evidence>
<dbReference type="InParanoid" id="D8LGE6"/>
<feature type="compositionally biased region" description="Basic and acidic residues" evidence="6">
    <location>
        <begin position="88"/>
        <end position="98"/>
    </location>
</feature>
<dbReference type="EMBL" id="FN649760">
    <property type="protein sequence ID" value="CBN75721.1"/>
    <property type="molecule type" value="Genomic_DNA"/>
</dbReference>
<dbReference type="FunCoup" id="D8LGE6">
    <property type="interactions" value="4"/>
</dbReference>
<dbReference type="InterPro" id="IPR052102">
    <property type="entry name" value="Enkurin_domain-protein"/>
</dbReference>
<dbReference type="PROSITE" id="PS51665">
    <property type="entry name" value="ENKURIN"/>
    <property type="match status" value="1"/>
</dbReference>
<feature type="region of interest" description="Disordered" evidence="6">
    <location>
        <begin position="59"/>
        <end position="110"/>
    </location>
</feature>
<organism evidence="8 9">
    <name type="scientific">Ectocarpus siliculosus</name>
    <name type="common">Brown alga</name>
    <name type="synonym">Conferva siliculosa</name>
    <dbReference type="NCBI Taxonomy" id="2880"/>
    <lineage>
        <taxon>Eukaryota</taxon>
        <taxon>Sar</taxon>
        <taxon>Stramenopiles</taxon>
        <taxon>Ochrophyta</taxon>
        <taxon>PX clade</taxon>
        <taxon>Phaeophyceae</taxon>
        <taxon>Ectocarpales</taxon>
        <taxon>Ectocarpaceae</taxon>
        <taxon>Ectocarpus</taxon>
    </lineage>
</organism>
<accession>D8LGE6</accession>
<dbReference type="eggNOG" id="ENOG502QT8E">
    <property type="taxonomic scope" value="Eukaryota"/>
</dbReference>
<dbReference type="STRING" id="2880.D8LGE6"/>
<dbReference type="Proteomes" id="UP000002630">
    <property type="component" value="Unassembled WGS sequence"/>
</dbReference>
<dbReference type="PANTHER" id="PTHR21490:SF0">
    <property type="entry name" value="ENKURIN"/>
    <property type="match status" value="1"/>
</dbReference>
<evidence type="ECO:0000256" key="4">
    <source>
        <dbReference type="ARBA" id="ARBA00023212"/>
    </source>
</evidence>
<evidence type="ECO:0000259" key="7">
    <source>
        <dbReference type="PROSITE" id="PS51665"/>
    </source>
</evidence>
<keyword evidence="5" id="KW-0966">Cell projection</keyword>
<keyword evidence="3" id="KW-0963">Cytoplasm</keyword>
<dbReference type="GO" id="GO:0005929">
    <property type="term" value="C:cilium"/>
    <property type="evidence" value="ECO:0007669"/>
    <property type="project" value="UniProtKB-SubCell"/>
</dbReference>
<sequence>MPETIYSLVPHVPDVPVKPPMYKSRHDPVCVLAGSTFGAFGTTQPIGAAVLKKQASGTFGPPVEALRNDPAKFLKKGTKTQTGTGASGDKDSGGDAKSSKKGPAPAFTYPGERKAMVPRRDDCPVTGIVSKANFVTANAVDTILAVPRRVDLEPVNYLEKEDYGKVPKYLQQVKSEITRENAMIDMFVREQMGLEVGDDDDHLEELRERERTELLHALKAKWDTVNKKYQLMAHMVNLDTFGKLRRKEQMETQLKGLEKDIEKLEKTPVLIRP</sequence>
<gene>
    <name evidence="8" type="ORF">Esi_0167_0022</name>
</gene>
<dbReference type="OrthoDB" id="2123594at2759"/>
<keyword evidence="9" id="KW-1185">Reference proteome</keyword>
<dbReference type="PANTHER" id="PTHR21490">
    <property type="entry name" value="ENKURIN-RELATED"/>
    <property type="match status" value="1"/>
</dbReference>
<reference evidence="8 9" key="1">
    <citation type="journal article" date="2010" name="Nature">
        <title>The Ectocarpus genome and the independent evolution of multicellularity in brown algae.</title>
        <authorList>
            <person name="Cock J.M."/>
            <person name="Sterck L."/>
            <person name="Rouze P."/>
            <person name="Scornet D."/>
            <person name="Allen A.E."/>
            <person name="Amoutzias G."/>
            <person name="Anthouard V."/>
            <person name="Artiguenave F."/>
            <person name="Aury J.M."/>
            <person name="Badger J.H."/>
            <person name="Beszteri B."/>
            <person name="Billiau K."/>
            <person name="Bonnet E."/>
            <person name="Bothwell J.H."/>
            <person name="Bowler C."/>
            <person name="Boyen C."/>
            <person name="Brownlee C."/>
            <person name="Carrano C.J."/>
            <person name="Charrier B."/>
            <person name="Cho G.Y."/>
            <person name="Coelho S.M."/>
            <person name="Collen J."/>
            <person name="Corre E."/>
            <person name="Da Silva C."/>
            <person name="Delage L."/>
            <person name="Delaroque N."/>
            <person name="Dittami S.M."/>
            <person name="Doulbeau S."/>
            <person name="Elias M."/>
            <person name="Farnham G."/>
            <person name="Gachon C.M."/>
            <person name="Gschloessl B."/>
            <person name="Heesch S."/>
            <person name="Jabbari K."/>
            <person name="Jubin C."/>
            <person name="Kawai H."/>
            <person name="Kimura K."/>
            <person name="Kloareg B."/>
            <person name="Kupper F.C."/>
            <person name="Lang D."/>
            <person name="Le Bail A."/>
            <person name="Leblanc C."/>
            <person name="Lerouge P."/>
            <person name="Lohr M."/>
            <person name="Lopez P.J."/>
            <person name="Martens C."/>
            <person name="Maumus F."/>
            <person name="Michel G."/>
            <person name="Miranda-Saavedra D."/>
            <person name="Morales J."/>
            <person name="Moreau H."/>
            <person name="Motomura T."/>
            <person name="Nagasato C."/>
            <person name="Napoli C.A."/>
            <person name="Nelson D.R."/>
            <person name="Nyvall-Collen P."/>
            <person name="Peters A.F."/>
            <person name="Pommier C."/>
            <person name="Potin P."/>
            <person name="Poulain J."/>
            <person name="Quesneville H."/>
            <person name="Read B."/>
            <person name="Rensing S.A."/>
            <person name="Ritter A."/>
            <person name="Rousvoal S."/>
            <person name="Samanta M."/>
            <person name="Samson G."/>
            <person name="Schroeder D.C."/>
            <person name="Segurens B."/>
            <person name="Strittmatter M."/>
            <person name="Tonon T."/>
            <person name="Tregear J.W."/>
            <person name="Valentin K."/>
            <person name="von Dassow P."/>
            <person name="Yamagishi T."/>
            <person name="Van de Peer Y."/>
            <person name="Wincker P."/>
        </authorList>
    </citation>
    <scope>NUCLEOTIDE SEQUENCE [LARGE SCALE GENOMIC DNA]</scope>
    <source>
        <strain evidence="9">Ec32 / CCAP1310/4</strain>
    </source>
</reference>
<proteinExistence type="predicted"/>
<dbReference type="InterPro" id="IPR027012">
    <property type="entry name" value="Enkurin_dom"/>
</dbReference>
<name>D8LGE6_ECTSI</name>
<dbReference type="AlphaFoldDB" id="D8LGE6"/>
<dbReference type="GO" id="GO:0005856">
    <property type="term" value="C:cytoskeleton"/>
    <property type="evidence" value="ECO:0007669"/>
    <property type="project" value="UniProtKB-SubCell"/>
</dbReference>
<comment type="subcellular location">
    <subcellularLocation>
        <location evidence="1">Cell projection</location>
        <location evidence="1">Cilium</location>
    </subcellularLocation>
    <subcellularLocation>
        <location evidence="2">Cytoplasm</location>
        <location evidence="2">Cytoskeleton</location>
    </subcellularLocation>
</comment>
<feature type="domain" description="Enkurin" evidence="7">
    <location>
        <begin position="172"/>
        <end position="272"/>
    </location>
</feature>
<evidence type="ECO:0000256" key="1">
    <source>
        <dbReference type="ARBA" id="ARBA00004138"/>
    </source>
</evidence>
<protein>
    <recommendedName>
        <fullName evidence="7">Enkurin domain-containing protein</fullName>
    </recommendedName>
</protein>
<dbReference type="Pfam" id="PF13864">
    <property type="entry name" value="Enkurin"/>
    <property type="match status" value="1"/>
</dbReference>
<keyword evidence="4" id="KW-0206">Cytoskeleton</keyword>
<evidence type="ECO:0000313" key="9">
    <source>
        <dbReference type="Proteomes" id="UP000002630"/>
    </source>
</evidence>